<evidence type="ECO:0000313" key="2">
    <source>
        <dbReference type="EMBL" id="QDO93116.1"/>
    </source>
</evidence>
<dbReference type="RefSeq" id="WP_143380022.1">
    <property type="nucleotide sequence ID" value="NZ_CP041637.1"/>
</dbReference>
<dbReference type="OrthoDB" id="849114at2"/>
<name>A0A516GNK9_9FLAO</name>
<sequence length="256" mass="29048">MKHLLRIIIASLLMITVGCKSAKTLTNTNPNFKLNTKQLIKENSKQAASFKTLSAKVKAVYSEGDNSKSVAINLRIEKDKTIWLNGPFSAARLLITPDKVSFYNKLDNTFFEGDYKLLSDFLGTDLDFNKVQNLLLGEALFNLKEAAYVSEVYDDAYVVQPAEQRPLFELFYIINPAYFKIVSQQLSQPKESRLLQIDYLKYQDVASEIIPEHIKINAVEASSETIIELEFKSVSLDEKLNFPFKIPSGFEAIELK</sequence>
<gene>
    <name evidence="2" type="ORF">FNB79_03700</name>
</gene>
<protein>
    <submittedName>
        <fullName evidence="2">DUF4292 domain-containing protein</fullName>
    </submittedName>
</protein>
<dbReference type="Proteomes" id="UP000319209">
    <property type="component" value="Chromosome"/>
</dbReference>
<dbReference type="KEGG" id="fop:FNB79_03700"/>
<evidence type="ECO:0000256" key="1">
    <source>
        <dbReference type="SAM" id="SignalP"/>
    </source>
</evidence>
<dbReference type="PROSITE" id="PS51257">
    <property type="entry name" value="PROKAR_LIPOPROTEIN"/>
    <property type="match status" value="1"/>
</dbReference>
<proteinExistence type="predicted"/>
<keyword evidence="3" id="KW-1185">Reference proteome</keyword>
<reference evidence="2 3" key="1">
    <citation type="submission" date="2019-07" db="EMBL/GenBank/DDBJ databases">
        <title>Genome sequencing for Formosa sp. PS13.</title>
        <authorList>
            <person name="Park S.-J."/>
        </authorList>
    </citation>
    <scope>NUCLEOTIDE SEQUENCE [LARGE SCALE GENOMIC DNA]</scope>
    <source>
        <strain evidence="2 3">PS13</strain>
    </source>
</reference>
<dbReference type="Gene3D" id="2.50.20.10">
    <property type="entry name" value="Lipoprotein localisation LolA/LolB/LppX"/>
    <property type="match status" value="1"/>
</dbReference>
<accession>A0A516GNK9</accession>
<keyword evidence="1" id="KW-0732">Signal</keyword>
<feature type="signal peptide" evidence="1">
    <location>
        <begin position="1"/>
        <end position="22"/>
    </location>
</feature>
<dbReference type="AlphaFoldDB" id="A0A516GNK9"/>
<dbReference type="Pfam" id="PF14125">
    <property type="entry name" value="DUF4292"/>
    <property type="match status" value="1"/>
</dbReference>
<organism evidence="2 3">
    <name type="scientific">Formosa sediminum</name>
    <dbReference type="NCBI Taxonomy" id="2594004"/>
    <lineage>
        <taxon>Bacteria</taxon>
        <taxon>Pseudomonadati</taxon>
        <taxon>Bacteroidota</taxon>
        <taxon>Flavobacteriia</taxon>
        <taxon>Flavobacteriales</taxon>
        <taxon>Flavobacteriaceae</taxon>
        <taxon>Formosa</taxon>
    </lineage>
</organism>
<evidence type="ECO:0000313" key="3">
    <source>
        <dbReference type="Proteomes" id="UP000319209"/>
    </source>
</evidence>
<dbReference type="EMBL" id="CP041637">
    <property type="protein sequence ID" value="QDO93116.1"/>
    <property type="molecule type" value="Genomic_DNA"/>
</dbReference>
<dbReference type="InterPro" id="IPR025634">
    <property type="entry name" value="DUF4292"/>
</dbReference>
<feature type="chain" id="PRO_5021798367" evidence="1">
    <location>
        <begin position="23"/>
        <end position="256"/>
    </location>
</feature>